<dbReference type="AlphaFoldDB" id="A0A840UD65"/>
<sequence>MNSWIIIVDERRIGGMLNAVRNLEGQAVAVVIGSQALAQTAAKYSFDKIMFFAAAENVPREVYARQIAIKAKEEAPDVVIATDAPTARVILGTIARQLDAAVVSNVRALSKNGNVLTAVRSAVEGKVLEDIEISGKISAVFDGDDEDMSAEAAPAIENIVLDAPTADAKIVEKAGSSNEAGIENADRVIGVGMGVTAKDDLKMIEDLVAAADAEIACTLPICDDMRWFPSQRVIGSSHHQIAPQLYIAMGISGQPQHMSGIRDAQVIVAVNNDPDARIFKNCDYGIVGDFHKIAPALMEAFKHA</sequence>
<comment type="caution">
    <text evidence="4">The sequence shown here is derived from an EMBL/GenBank/DDBJ whole genome shotgun (WGS) entry which is preliminary data.</text>
</comment>
<evidence type="ECO:0000313" key="4">
    <source>
        <dbReference type="EMBL" id="MBB5335671.1"/>
    </source>
</evidence>
<evidence type="ECO:0000259" key="3">
    <source>
        <dbReference type="Pfam" id="PF01012"/>
    </source>
</evidence>
<evidence type="ECO:0000256" key="1">
    <source>
        <dbReference type="ARBA" id="ARBA00005817"/>
    </source>
</evidence>
<accession>A0A840UD65</accession>
<dbReference type="Gene3D" id="3.40.50.620">
    <property type="entry name" value="HUPs"/>
    <property type="match status" value="1"/>
</dbReference>
<dbReference type="GO" id="GO:0050660">
    <property type="term" value="F:flavin adenine dinucleotide binding"/>
    <property type="evidence" value="ECO:0007669"/>
    <property type="project" value="InterPro"/>
</dbReference>
<dbReference type="Gene3D" id="3.40.50.1220">
    <property type="entry name" value="TPP-binding domain"/>
    <property type="match status" value="1"/>
</dbReference>
<feature type="domain" description="Electron transfer flavoprotein alpha subunit C-terminal" evidence="2">
    <location>
        <begin position="182"/>
        <end position="262"/>
    </location>
</feature>
<dbReference type="EMBL" id="JACHFH010000007">
    <property type="protein sequence ID" value="MBB5335671.1"/>
    <property type="molecule type" value="Genomic_DNA"/>
</dbReference>
<dbReference type="PANTHER" id="PTHR43153">
    <property type="entry name" value="ELECTRON TRANSFER FLAVOPROTEIN ALPHA"/>
    <property type="match status" value="1"/>
</dbReference>
<feature type="domain" description="Electron transfer flavoprotein alpha/beta-subunit N-terminal" evidence="3">
    <location>
        <begin position="18"/>
        <end position="134"/>
    </location>
</feature>
<dbReference type="InterPro" id="IPR001308">
    <property type="entry name" value="ETF_a/FixB"/>
</dbReference>
<protein>
    <submittedName>
        <fullName evidence="4">Electron transfer flavoprotein alpha subunit</fullName>
    </submittedName>
</protein>
<dbReference type="InterPro" id="IPR029035">
    <property type="entry name" value="DHS-like_NAD/FAD-binding_dom"/>
</dbReference>
<dbReference type="Pfam" id="PF01012">
    <property type="entry name" value="ETF"/>
    <property type="match status" value="1"/>
</dbReference>
<dbReference type="RefSeq" id="WP_183859873.1">
    <property type="nucleotide sequence ID" value="NZ_JACHFH010000007.1"/>
</dbReference>
<dbReference type="PANTHER" id="PTHR43153:SF11">
    <property type="entry name" value="ELECTRON TRANSFER FLAVOPROTEIN, SUBUNIT ALPHA (ETFA)"/>
    <property type="match status" value="1"/>
</dbReference>
<keyword evidence="5" id="KW-1185">Reference proteome</keyword>
<dbReference type="GO" id="GO:0033539">
    <property type="term" value="P:fatty acid beta-oxidation using acyl-CoA dehydrogenase"/>
    <property type="evidence" value="ECO:0007669"/>
    <property type="project" value="TreeGrafter"/>
</dbReference>
<dbReference type="Proteomes" id="UP000559117">
    <property type="component" value="Unassembled WGS sequence"/>
</dbReference>
<proteinExistence type="inferred from homology"/>
<dbReference type="InterPro" id="IPR014730">
    <property type="entry name" value="ETF_a/b_N"/>
</dbReference>
<gene>
    <name evidence="4" type="ORF">HNR32_000803</name>
</gene>
<evidence type="ECO:0000313" key="5">
    <source>
        <dbReference type="Proteomes" id="UP000559117"/>
    </source>
</evidence>
<dbReference type="GO" id="GO:0009055">
    <property type="term" value="F:electron transfer activity"/>
    <property type="evidence" value="ECO:0007669"/>
    <property type="project" value="InterPro"/>
</dbReference>
<dbReference type="SUPFAM" id="SSF52402">
    <property type="entry name" value="Adenine nucleotide alpha hydrolases-like"/>
    <property type="match status" value="1"/>
</dbReference>
<comment type="similarity">
    <text evidence="1">Belongs to the ETF alpha-subunit/FixB family.</text>
</comment>
<dbReference type="InterPro" id="IPR014731">
    <property type="entry name" value="ETF_asu_C"/>
</dbReference>
<evidence type="ECO:0000259" key="2">
    <source>
        <dbReference type="Pfam" id="PF00766"/>
    </source>
</evidence>
<dbReference type="Pfam" id="PF00766">
    <property type="entry name" value="ETF_alpha"/>
    <property type="match status" value="1"/>
</dbReference>
<reference evidence="4 5" key="1">
    <citation type="submission" date="2020-08" db="EMBL/GenBank/DDBJ databases">
        <title>Genomic Encyclopedia of Type Strains, Phase IV (KMG-IV): sequencing the most valuable type-strain genomes for metagenomic binning, comparative biology and taxonomic classification.</title>
        <authorList>
            <person name="Goeker M."/>
        </authorList>
    </citation>
    <scope>NUCLEOTIDE SEQUENCE [LARGE SCALE GENOMIC DNA]</scope>
    <source>
        <strain evidence="4 5">DSM 24661</strain>
    </source>
</reference>
<organism evidence="4 5">
    <name type="scientific">Pectinatus brassicae</name>
    <dbReference type="NCBI Taxonomy" id="862415"/>
    <lineage>
        <taxon>Bacteria</taxon>
        <taxon>Bacillati</taxon>
        <taxon>Bacillota</taxon>
        <taxon>Negativicutes</taxon>
        <taxon>Selenomonadales</taxon>
        <taxon>Selenomonadaceae</taxon>
        <taxon>Pectinatus</taxon>
    </lineage>
</organism>
<dbReference type="InterPro" id="IPR014729">
    <property type="entry name" value="Rossmann-like_a/b/a_fold"/>
</dbReference>
<dbReference type="SUPFAM" id="SSF52467">
    <property type="entry name" value="DHS-like NAD/FAD-binding domain"/>
    <property type="match status" value="1"/>
</dbReference>
<name>A0A840UD65_9FIRM</name>